<organism evidence="3 4">
    <name type="scientific">Pythium insidiosum</name>
    <name type="common">Pythiosis disease agent</name>
    <dbReference type="NCBI Taxonomy" id="114742"/>
    <lineage>
        <taxon>Eukaryota</taxon>
        <taxon>Sar</taxon>
        <taxon>Stramenopiles</taxon>
        <taxon>Oomycota</taxon>
        <taxon>Peronosporomycetes</taxon>
        <taxon>Pythiales</taxon>
        <taxon>Pythiaceae</taxon>
        <taxon>Pythium</taxon>
    </lineage>
</organism>
<evidence type="ECO:0000313" key="3">
    <source>
        <dbReference type="EMBL" id="KAJ0392728.1"/>
    </source>
</evidence>
<dbReference type="Proteomes" id="UP001209570">
    <property type="component" value="Unassembled WGS sequence"/>
</dbReference>
<comment type="caution">
    <text evidence="3">The sequence shown here is derived from an EMBL/GenBank/DDBJ whole genome shotgun (WGS) entry which is preliminary data.</text>
</comment>
<evidence type="ECO:0000313" key="4">
    <source>
        <dbReference type="Proteomes" id="UP001209570"/>
    </source>
</evidence>
<accession>A0AAD5Q439</accession>
<feature type="region of interest" description="Disordered" evidence="1">
    <location>
        <begin position="15"/>
        <end position="38"/>
    </location>
</feature>
<dbReference type="AlphaFoldDB" id="A0AAD5Q439"/>
<gene>
    <name evidence="3" type="ORF">P43SY_009113</name>
</gene>
<keyword evidence="2" id="KW-0812">Transmembrane</keyword>
<feature type="transmembrane region" description="Helical" evidence="2">
    <location>
        <begin position="253"/>
        <end position="271"/>
    </location>
</feature>
<feature type="transmembrane region" description="Helical" evidence="2">
    <location>
        <begin position="79"/>
        <end position="96"/>
    </location>
</feature>
<proteinExistence type="predicted"/>
<sequence>MLTRLGSQGILFRSESQQSIKSGEPRAPGPPAAASSPRFSRALSRVNWSALFRVVKTKDPNVVLRVFQKKIRFTTDTRVAIIEFLIIALSAAQLELSSQSRRWHENRECLQHAGCRPLHDEGSFSLVNLVRVVMAILGIVRAWMRFAFLKRHRWRDDMGSHCHMRRVVITELFYLIVFPFPGVESLLPRHSIDTLVLLSIAVGVRSICWRQLLYFPYPIRQQEKVTSFTGNLEFSYRQFVVKKVLDDTPIRKILLFSGAIISLATILMQFSTKEARAHAFLVRLELFNKKDLSAVMAVQASFRFNKTYKRSLTWHKHEGSQLYYRPLSARLPNEVKKKLYAARFQTNLKDIMRFQTDGDPLNAFTKHIEVITAALGVTFVEVTQLKRIYYRQTRILEERKKLAQRAASSRQLLARQPCTQAVRLSKAATR</sequence>
<feature type="transmembrane region" description="Helical" evidence="2">
    <location>
        <begin position="126"/>
        <end position="144"/>
    </location>
</feature>
<name>A0AAD5Q439_PYTIN</name>
<keyword evidence="2" id="KW-0472">Membrane</keyword>
<keyword evidence="2" id="KW-1133">Transmembrane helix</keyword>
<reference evidence="3" key="1">
    <citation type="submission" date="2021-12" db="EMBL/GenBank/DDBJ databases">
        <title>Prjna785345.</title>
        <authorList>
            <person name="Rujirawat T."/>
            <person name="Krajaejun T."/>
        </authorList>
    </citation>
    <scope>NUCLEOTIDE SEQUENCE</scope>
    <source>
        <strain evidence="3">Pi057C3</strain>
    </source>
</reference>
<evidence type="ECO:0000256" key="2">
    <source>
        <dbReference type="SAM" id="Phobius"/>
    </source>
</evidence>
<dbReference type="EMBL" id="JAKCXM010000583">
    <property type="protein sequence ID" value="KAJ0392728.1"/>
    <property type="molecule type" value="Genomic_DNA"/>
</dbReference>
<keyword evidence="4" id="KW-1185">Reference proteome</keyword>
<evidence type="ECO:0000256" key="1">
    <source>
        <dbReference type="SAM" id="MobiDB-lite"/>
    </source>
</evidence>
<evidence type="ECO:0008006" key="5">
    <source>
        <dbReference type="Google" id="ProtNLM"/>
    </source>
</evidence>
<protein>
    <recommendedName>
        <fullName evidence="5">Transmembrane protein</fullName>
    </recommendedName>
</protein>